<gene>
    <name evidence="2" type="ORF">HNR71_005608</name>
    <name evidence="3" type="ORF">HPO96_08110</name>
</gene>
<evidence type="ECO:0000313" key="2">
    <source>
        <dbReference type="EMBL" id="MBB6569971.1"/>
    </source>
</evidence>
<sequence>MRRTILSVGVAGALAAAGLVVVTSSSGAAVGDVPAGCAAVTSAYKSDGQRLFYRYERNSDQPTKVESIPGDKLPWRPAALTLGGVWGESQDSFHREEFAAHPTDGYVYRIERAAERGDDRVWRMTQHKVTRLAAGFGGTRTLVYAYPYLYRFTAKSLYRYTVVGQEGIPVDPVKMPGTGWGSIKTMIYERTGGTDAQPVDVLLGTTSAGALKEWRFRRGAPGSSIPSSVLRTTGWDTFTSLSTGSCEQHPEGRSLLAIQETGSVSWHFDANAKDSSGTDIKGGSLGALGWTEKAYGE</sequence>
<comment type="caution">
    <text evidence="3">The sequence shown here is derived from an EMBL/GenBank/DDBJ whole genome shotgun (WGS) entry which is preliminary data.</text>
</comment>
<evidence type="ECO:0000313" key="4">
    <source>
        <dbReference type="Proteomes" id="UP000534306"/>
    </source>
</evidence>
<evidence type="ECO:0000313" key="5">
    <source>
        <dbReference type="Proteomes" id="UP000553957"/>
    </source>
</evidence>
<dbReference type="RefSeq" id="WP_171672570.1">
    <property type="nucleotide sequence ID" value="NZ_BAAAGT010000002.1"/>
</dbReference>
<evidence type="ECO:0000256" key="1">
    <source>
        <dbReference type="SAM" id="SignalP"/>
    </source>
</evidence>
<dbReference type="Proteomes" id="UP000553957">
    <property type="component" value="Unassembled WGS sequence"/>
</dbReference>
<dbReference type="Gene3D" id="2.115.10.10">
    <property type="entry name" value="Tachylectin 2"/>
    <property type="match status" value="1"/>
</dbReference>
<feature type="chain" id="PRO_5036217903" description="Tachylectin" evidence="1">
    <location>
        <begin position="29"/>
        <end position="297"/>
    </location>
</feature>
<proteinExistence type="predicted"/>
<reference evidence="2 5" key="2">
    <citation type="submission" date="2020-08" db="EMBL/GenBank/DDBJ databases">
        <title>Sequencing the genomes of 1000 actinobacteria strains.</title>
        <authorList>
            <person name="Klenk H.-P."/>
        </authorList>
    </citation>
    <scope>NUCLEOTIDE SEQUENCE [LARGE SCALE GENOMIC DNA]</scope>
    <source>
        <strain evidence="2 5">DSM 15626</strain>
    </source>
</reference>
<keyword evidence="1" id="KW-0732">Signal</keyword>
<dbReference type="EMBL" id="JACHKF010000001">
    <property type="protein sequence ID" value="MBB6569971.1"/>
    <property type="molecule type" value="Genomic_DNA"/>
</dbReference>
<evidence type="ECO:0000313" key="3">
    <source>
        <dbReference type="EMBL" id="NOL40205.1"/>
    </source>
</evidence>
<name>A0A7Y4NZI8_9ACTN</name>
<keyword evidence="4" id="KW-1185">Reference proteome</keyword>
<dbReference type="Proteomes" id="UP000534306">
    <property type="component" value="Unassembled WGS sequence"/>
</dbReference>
<accession>A0A7Y4NZI8</accession>
<dbReference type="EMBL" id="JABJRC010000002">
    <property type="protein sequence ID" value="NOL40205.1"/>
    <property type="molecule type" value="Genomic_DNA"/>
</dbReference>
<feature type="signal peptide" evidence="1">
    <location>
        <begin position="1"/>
        <end position="28"/>
    </location>
</feature>
<protein>
    <recommendedName>
        <fullName evidence="6">Tachylectin</fullName>
    </recommendedName>
</protein>
<reference evidence="3 4" key="1">
    <citation type="submission" date="2020-05" db="EMBL/GenBank/DDBJ databases">
        <title>Genome sequence of Kribbella sandramycini ATCC 39419.</title>
        <authorList>
            <person name="Maclea K.S."/>
            <person name="Fair J.L."/>
        </authorList>
    </citation>
    <scope>NUCLEOTIDE SEQUENCE [LARGE SCALE GENOMIC DNA]</scope>
    <source>
        <strain evidence="3 4">ATCC 39419</strain>
    </source>
</reference>
<organism evidence="3 4">
    <name type="scientific">Kribbella sandramycini</name>
    <dbReference type="NCBI Taxonomy" id="60450"/>
    <lineage>
        <taxon>Bacteria</taxon>
        <taxon>Bacillati</taxon>
        <taxon>Actinomycetota</taxon>
        <taxon>Actinomycetes</taxon>
        <taxon>Propionibacteriales</taxon>
        <taxon>Kribbellaceae</taxon>
        <taxon>Kribbella</taxon>
    </lineage>
</organism>
<evidence type="ECO:0008006" key="6">
    <source>
        <dbReference type="Google" id="ProtNLM"/>
    </source>
</evidence>
<dbReference type="AlphaFoldDB" id="A0A7Y4NZI8"/>